<feature type="domain" description="NfeD-like C-terminal" evidence="6">
    <location>
        <begin position="87"/>
        <end position="137"/>
    </location>
</feature>
<dbReference type="AlphaFoldDB" id="A0A928X3P0"/>
<accession>A0A928X3P0</accession>
<dbReference type="Pfam" id="PF01957">
    <property type="entry name" value="NfeD"/>
    <property type="match status" value="1"/>
</dbReference>
<dbReference type="GO" id="GO:0005886">
    <property type="term" value="C:plasma membrane"/>
    <property type="evidence" value="ECO:0007669"/>
    <property type="project" value="TreeGrafter"/>
</dbReference>
<comment type="caution">
    <text evidence="7">The sequence shown here is derived from an EMBL/GenBank/DDBJ whole genome shotgun (WGS) entry which is preliminary data.</text>
</comment>
<comment type="subcellular location">
    <subcellularLocation>
        <location evidence="1">Membrane</location>
        <topology evidence="1">Multi-pass membrane protein</topology>
    </subcellularLocation>
</comment>
<keyword evidence="3 5" id="KW-1133">Transmembrane helix</keyword>
<organism evidence="7 8">
    <name type="scientific">Leptolyngbya cf. ectocarpi LEGE 11479</name>
    <dbReference type="NCBI Taxonomy" id="1828722"/>
    <lineage>
        <taxon>Bacteria</taxon>
        <taxon>Bacillati</taxon>
        <taxon>Cyanobacteriota</taxon>
        <taxon>Cyanophyceae</taxon>
        <taxon>Leptolyngbyales</taxon>
        <taxon>Leptolyngbyaceae</taxon>
        <taxon>Leptolyngbya group</taxon>
        <taxon>Leptolyngbya</taxon>
    </lineage>
</organism>
<dbReference type="RefSeq" id="WP_193993262.1">
    <property type="nucleotide sequence ID" value="NZ_JADEXP010000087.1"/>
</dbReference>
<evidence type="ECO:0000313" key="7">
    <source>
        <dbReference type="EMBL" id="MBE9067295.1"/>
    </source>
</evidence>
<sequence>MNLAIFWILLGVALCVMELMIPTAFLESALGVSAIVVGLIVMALPLMAFSWQVALWMVLSLLMFWALRRFTPRRQPPALMDATEARTITSIPPGSSGRVMYEGNSWPACCSDRELAIATNQTVIVVGRQGNTLIVMPESALL</sequence>
<reference evidence="7" key="1">
    <citation type="submission" date="2020-10" db="EMBL/GenBank/DDBJ databases">
        <authorList>
            <person name="Castelo-Branco R."/>
            <person name="Eusebio N."/>
            <person name="Adriana R."/>
            <person name="Vieira A."/>
            <person name="Brugerolle De Fraissinette N."/>
            <person name="Rezende De Castro R."/>
            <person name="Schneider M.P."/>
            <person name="Vasconcelos V."/>
            <person name="Leao P.N."/>
        </authorList>
    </citation>
    <scope>NUCLEOTIDE SEQUENCE</scope>
    <source>
        <strain evidence="7">LEGE 11479</strain>
    </source>
</reference>
<evidence type="ECO:0000259" key="6">
    <source>
        <dbReference type="Pfam" id="PF01957"/>
    </source>
</evidence>
<name>A0A928X3P0_LEPEC</name>
<dbReference type="PANTHER" id="PTHR33507">
    <property type="entry name" value="INNER MEMBRANE PROTEIN YBBJ"/>
    <property type="match status" value="1"/>
</dbReference>
<dbReference type="EMBL" id="JADEXP010000087">
    <property type="protein sequence ID" value="MBE9067295.1"/>
    <property type="molecule type" value="Genomic_DNA"/>
</dbReference>
<dbReference type="Proteomes" id="UP000615026">
    <property type="component" value="Unassembled WGS sequence"/>
</dbReference>
<dbReference type="InterPro" id="IPR012340">
    <property type="entry name" value="NA-bd_OB-fold"/>
</dbReference>
<keyword evidence="2 5" id="KW-0812">Transmembrane</keyword>
<keyword evidence="4 5" id="KW-0472">Membrane</keyword>
<evidence type="ECO:0000256" key="2">
    <source>
        <dbReference type="ARBA" id="ARBA00022692"/>
    </source>
</evidence>
<proteinExistence type="predicted"/>
<gene>
    <name evidence="7" type="ORF">IQ260_11580</name>
</gene>
<keyword evidence="8" id="KW-1185">Reference proteome</keyword>
<evidence type="ECO:0000256" key="1">
    <source>
        <dbReference type="ARBA" id="ARBA00004141"/>
    </source>
</evidence>
<evidence type="ECO:0000256" key="3">
    <source>
        <dbReference type="ARBA" id="ARBA00022989"/>
    </source>
</evidence>
<feature type="transmembrane region" description="Helical" evidence="5">
    <location>
        <begin position="44"/>
        <end position="67"/>
    </location>
</feature>
<evidence type="ECO:0000256" key="5">
    <source>
        <dbReference type="SAM" id="Phobius"/>
    </source>
</evidence>
<dbReference type="InterPro" id="IPR002810">
    <property type="entry name" value="NfeD-like_C"/>
</dbReference>
<evidence type="ECO:0000256" key="4">
    <source>
        <dbReference type="ARBA" id="ARBA00023136"/>
    </source>
</evidence>
<dbReference type="InterPro" id="IPR052165">
    <property type="entry name" value="Membrane_assoc_protease"/>
</dbReference>
<dbReference type="PANTHER" id="PTHR33507:SF3">
    <property type="entry name" value="INNER MEMBRANE PROTEIN YBBJ"/>
    <property type="match status" value="1"/>
</dbReference>
<dbReference type="Gene3D" id="2.40.50.140">
    <property type="entry name" value="Nucleic acid-binding proteins"/>
    <property type="match status" value="1"/>
</dbReference>
<protein>
    <submittedName>
        <fullName evidence="7">NfeD family protein</fullName>
    </submittedName>
</protein>
<evidence type="ECO:0000313" key="8">
    <source>
        <dbReference type="Proteomes" id="UP000615026"/>
    </source>
</evidence>